<protein>
    <recommendedName>
        <fullName evidence="9">HIG1 domain-containing protein</fullName>
    </recommendedName>
</protein>
<gene>
    <name evidence="10" type="ORF">CVT26_000938</name>
</gene>
<comment type="subcellular location">
    <subcellularLocation>
        <location evidence="1">Mitochondrion membrane</location>
    </subcellularLocation>
</comment>
<evidence type="ECO:0000256" key="1">
    <source>
        <dbReference type="ARBA" id="ARBA00004325"/>
    </source>
</evidence>
<dbReference type="OrthoDB" id="6604018at2759"/>
<dbReference type="PANTHER" id="PTHR12297">
    <property type="entry name" value="HYPOXIA-INDUCBILE GENE 1 HIG1 -RELATED"/>
    <property type="match status" value="1"/>
</dbReference>
<evidence type="ECO:0000256" key="6">
    <source>
        <dbReference type="SAM" id="Coils"/>
    </source>
</evidence>
<sequence length="191" mass="21241">MSSPEPAPPPVSPYYQDPLETWTAKFARKFKENPWVPIGCVATCGALIMSAVKLRQGQSKQMNYWLRARVGLQGATVVALLMGTTWGREFIKEHFGDKEAIAVAEEEAKRAKEAQRERERQEFEERLRAAQLATEQEETFGVSGGKRVVGGTTTTTAETGKSEVVEAAKKSNGWRLWRTSSSQEKDDSSKS</sequence>
<evidence type="ECO:0000313" key="11">
    <source>
        <dbReference type="Proteomes" id="UP000284706"/>
    </source>
</evidence>
<dbReference type="Proteomes" id="UP000284706">
    <property type="component" value="Unassembled WGS sequence"/>
</dbReference>
<keyword evidence="4" id="KW-0496">Mitochondrion</keyword>
<evidence type="ECO:0000256" key="2">
    <source>
        <dbReference type="ARBA" id="ARBA00022692"/>
    </source>
</evidence>
<keyword evidence="2 8" id="KW-0812">Transmembrane</keyword>
<comment type="caution">
    <text evidence="10">The sequence shown here is derived from an EMBL/GenBank/DDBJ whole genome shotgun (WGS) entry which is preliminary data.</text>
</comment>
<dbReference type="Pfam" id="PF04588">
    <property type="entry name" value="HIG_1_N"/>
    <property type="match status" value="1"/>
</dbReference>
<evidence type="ECO:0000256" key="7">
    <source>
        <dbReference type="SAM" id="MobiDB-lite"/>
    </source>
</evidence>
<keyword evidence="11" id="KW-1185">Reference proteome</keyword>
<feature type="region of interest" description="Disordered" evidence="7">
    <location>
        <begin position="168"/>
        <end position="191"/>
    </location>
</feature>
<dbReference type="GO" id="GO:0031966">
    <property type="term" value="C:mitochondrial membrane"/>
    <property type="evidence" value="ECO:0007669"/>
    <property type="project" value="UniProtKB-SubCell"/>
</dbReference>
<dbReference type="InParanoid" id="A0A409W780"/>
<keyword evidence="3 8" id="KW-1133">Transmembrane helix</keyword>
<evidence type="ECO:0000256" key="5">
    <source>
        <dbReference type="ARBA" id="ARBA00023136"/>
    </source>
</evidence>
<keyword evidence="6" id="KW-0175">Coiled coil</keyword>
<dbReference type="InterPro" id="IPR007667">
    <property type="entry name" value="Hypoxia_induced_domain"/>
</dbReference>
<dbReference type="AlphaFoldDB" id="A0A409W780"/>
<dbReference type="InterPro" id="IPR050355">
    <property type="entry name" value="RCF1"/>
</dbReference>
<name>A0A409W780_9AGAR</name>
<keyword evidence="5 8" id="KW-0472">Membrane</keyword>
<organism evidence="10 11">
    <name type="scientific">Gymnopilus dilepis</name>
    <dbReference type="NCBI Taxonomy" id="231916"/>
    <lineage>
        <taxon>Eukaryota</taxon>
        <taxon>Fungi</taxon>
        <taxon>Dikarya</taxon>
        <taxon>Basidiomycota</taxon>
        <taxon>Agaricomycotina</taxon>
        <taxon>Agaricomycetes</taxon>
        <taxon>Agaricomycetidae</taxon>
        <taxon>Agaricales</taxon>
        <taxon>Agaricineae</taxon>
        <taxon>Hymenogastraceae</taxon>
        <taxon>Gymnopilus</taxon>
    </lineage>
</organism>
<accession>A0A409W780</accession>
<dbReference type="Gene3D" id="6.10.140.1320">
    <property type="match status" value="1"/>
</dbReference>
<dbReference type="PROSITE" id="PS51503">
    <property type="entry name" value="HIG1"/>
    <property type="match status" value="1"/>
</dbReference>
<evidence type="ECO:0000256" key="8">
    <source>
        <dbReference type="SAM" id="Phobius"/>
    </source>
</evidence>
<feature type="transmembrane region" description="Helical" evidence="8">
    <location>
        <begin position="35"/>
        <end position="52"/>
    </location>
</feature>
<dbReference type="GO" id="GO:0097250">
    <property type="term" value="P:mitochondrial respirasome assembly"/>
    <property type="evidence" value="ECO:0007669"/>
    <property type="project" value="TreeGrafter"/>
</dbReference>
<dbReference type="STRING" id="231916.A0A409W780"/>
<proteinExistence type="predicted"/>
<evidence type="ECO:0000313" key="10">
    <source>
        <dbReference type="EMBL" id="PPQ74387.1"/>
    </source>
</evidence>
<evidence type="ECO:0000259" key="9">
    <source>
        <dbReference type="PROSITE" id="PS51503"/>
    </source>
</evidence>
<dbReference type="PANTHER" id="PTHR12297:SF3">
    <property type="entry name" value="HIG1 DOMAIN FAMILY MEMBER 1A"/>
    <property type="match status" value="1"/>
</dbReference>
<evidence type="ECO:0000256" key="3">
    <source>
        <dbReference type="ARBA" id="ARBA00022989"/>
    </source>
</evidence>
<feature type="transmembrane region" description="Helical" evidence="8">
    <location>
        <begin position="64"/>
        <end position="86"/>
    </location>
</feature>
<reference evidence="10 11" key="1">
    <citation type="journal article" date="2018" name="Evol. Lett.">
        <title>Horizontal gene cluster transfer increased hallucinogenic mushroom diversity.</title>
        <authorList>
            <person name="Reynolds H.T."/>
            <person name="Vijayakumar V."/>
            <person name="Gluck-Thaler E."/>
            <person name="Korotkin H.B."/>
            <person name="Matheny P.B."/>
            <person name="Slot J.C."/>
        </authorList>
    </citation>
    <scope>NUCLEOTIDE SEQUENCE [LARGE SCALE GENOMIC DNA]</scope>
    <source>
        <strain evidence="10 11">SRW20</strain>
    </source>
</reference>
<dbReference type="EMBL" id="NHYE01005343">
    <property type="protein sequence ID" value="PPQ74387.1"/>
    <property type="molecule type" value="Genomic_DNA"/>
</dbReference>
<evidence type="ECO:0000256" key="4">
    <source>
        <dbReference type="ARBA" id="ARBA00023128"/>
    </source>
</evidence>
<feature type="domain" description="HIG1" evidence="9">
    <location>
        <begin position="7"/>
        <end position="98"/>
    </location>
</feature>
<feature type="coiled-coil region" evidence="6">
    <location>
        <begin position="101"/>
        <end position="133"/>
    </location>
</feature>